<evidence type="ECO:0000313" key="3">
    <source>
        <dbReference type="EMBL" id="BCV45499.1"/>
    </source>
</evidence>
<keyword evidence="5" id="KW-1185">Reference proteome</keyword>
<dbReference type="Pfam" id="PF13487">
    <property type="entry name" value="HD_5"/>
    <property type="match status" value="1"/>
</dbReference>
<evidence type="ECO:0000313" key="4">
    <source>
        <dbReference type="EMBL" id="SUJ02545.1"/>
    </source>
</evidence>
<dbReference type="EMBL" id="AP024613">
    <property type="protein sequence ID" value="BCV45499.1"/>
    <property type="molecule type" value="Genomic_DNA"/>
</dbReference>
<dbReference type="PANTHER" id="PTHR43155">
    <property type="entry name" value="CYCLIC DI-GMP PHOSPHODIESTERASE PA4108-RELATED"/>
    <property type="match status" value="1"/>
</dbReference>
<dbReference type="EMBL" id="UGYO01000002">
    <property type="protein sequence ID" value="SUJ02545.1"/>
    <property type="molecule type" value="Genomic_DNA"/>
</dbReference>
<dbReference type="Proteomes" id="UP000254069">
    <property type="component" value="Unassembled WGS sequence"/>
</dbReference>
<dbReference type="Gene3D" id="1.10.3210.10">
    <property type="entry name" value="Hypothetical protein af1432"/>
    <property type="match status" value="1"/>
</dbReference>
<dbReference type="Pfam" id="PF11871">
    <property type="entry name" value="DUF3391"/>
    <property type="match status" value="1"/>
</dbReference>
<organism evidence="4 5">
    <name type="scientific">Shewanella algae</name>
    <dbReference type="NCBI Taxonomy" id="38313"/>
    <lineage>
        <taxon>Bacteria</taxon>
        <taxon>Pseudomonadati</taxon>
        <taxon>Pseudomonadota</taxon>
        <taxon>Gammaproteobacteria</taxon>
        <taxon>Alteromonadales</taxon>
        <taxon>Shewanellaceae</taxon>
        <taxon>Shewanella</taxon>
    </lineage>
</organism>
<dbReference type="STRING" id="38313.GCA_000947195_02602"/>
<dbReference type="PROSITE" id="PS51832">
    <property type="entry name" value="HD_GYP"/>
    <property type="match status" value="1"/>
</dbReference>
<dbReference type="SMART" id="SM00471">
    <property type="entry name" value="HDc"/>
    <property type="match status" value="1"/>
</dbReference>
<dbReference type="InterPro" id="IPR021812">
    <property type="entry name" value="DUF3391"/>
</dbReference>
<dbReference type="GeneID" id="93809639"/>
<dbReference type="InterPro" id="IPR006675">
    <property type="entry name" value="HDIG_dom"/>
</dbReference>
<proteinExistence type="predicted"/>
<dbReference type="Proteomes" id="UP000825078">
    <property type="component" value="Chromosome"/>
</dbReference>
<protein>
    <submittedName>
        <fullName evidence="4">Cyclic di-GMP phosphodiesterase response regulator RpfG</fullName>
        <ecNumber evidence="4">3.1.4.52</ecNumber>
    </submittedName>
    <submittedName>
        <fullName evidence="3">HD family phosphohydrolase</fullName>
    </submittedName>
</protein>
<accession>A0A2T3GX80</accession>
<sequence>MNKSCRVSVQQLQVGNFVRLPLAWKDHPFLFSSFRIKQQAQIELIRKLGIDSVFVVPDRSDTPPLPADQQPAPVENPQEVDSLQQQMESDKQRRIEILKKMRRELHKTEEHFDRSLARMRNLVNKLRSRPLNAVTEAQDLVRDIAEQLLSSDNLILHLMADSDKDEGIYFHSLNVAILAMLVAKELQWPREDIEAVGLGSLFHDVGKLKLPSQILRKQEPLNKPEQNLLNQHPLMGAEFIKLAADFPENARDVITNHHELLDGSGFPRGLKADELSQTAQLVAVVNQYDSLCHPGVQSKAKTPYAALGYLYKYSKGKLNQEYVGKMIKMLGVYPPGSVVELSSGQYGLVMSVNLDKLLLPRILVYDALVPKDQAPIIDLEAEGLSIVRCLPPAALPEKIFKYLNPRERVSYYFGSESKG</sequence>
<accession>A0A380BK52</accession>
<evidence type="ECO:0000256" key="1">
    <source>
        <dbReference type="SAM" id="MobiDB-lite"/>
    </source>
</evidence>
<dbReference type="CDD" id="cd00077">
    <property type="entry name" value="HDc"/>
    <property type="match status" value="1"/>
</dbReference>
<reference evidence="4 5" key="1">
    <citation type="submission" date="2018-06" db="EMBL/GenBank/DDBJ databases">
        <authorList>
            <consortium name="Pathogen Informatics"/>
            <person name="Doyle S."/>
        </authorList>
    </citation>
    <scope>NUCLEOTIDE SEQUENCE [LARGE SCALE GENOMIC DNA]</scope>
    <source>
        <strain evidence="4 5">NCTC10738</strain>
    </source>
</reference>
<dbReference type="NCBIfam" id="TIGR00277">
    <property type="entry name" value="HDIG"/>
    <property type="match status" value="1"/>
</dbReference>
<evidence type="ECO:0000259" key="2">
    <source>
        <dbReference type="PROSITE" id="PS51832"/>
    </source>
</evidence>
<gene>
    <name evidence="4" type="primary">rpfG_4</name>
    <name evidence="4" type="ORF">NCTC10738_03500</name>
    <name evidence="3" type="ORF">TUM17379_25170</name>
</gene>
<dbReference type="KEGG" id="salg:BS332_20065"/>
<dbReference type="InterPro" id="IPR003607">
    <property type="entry name" value="HD/PDEase_dom"/>
</dbReference>
<dbReference type="GO" id="GO:0071111">
    <property type="term" value="F:cyclic-guanylate-specific phosphodiesterase activity"/>
    <property type="evidence" value="ECO:0007669"/>
    <property type="project" value="UniProtKB-EC"/>
</dbReference>
<feature type="region of interest" description="Disordered" evidence="1">
    <location>
        <begin position="59"/>
        <end position="78"/>
    </location>
</feature>
<reference evidence="3" key="2">
    <citation type="submission" date="2021-05" db="EMBL/GenBank/DDBJ databases">
        <title>Molecular characterization for Shewanella algae harboring chromosomal blaOXA-55-like strains isolated from clinical and environment sample.</title>
        <authorList>
            <person name="Ohama Y."/>
            <person name="Aoki K."/>
            <person name="Harada S."/>
            <person name="Moriya K."/>
            <person name="Ishii Y."/>
            <person name="Tateda K."/>
        </authorList>
    </citation>
    <scope>NUCLEOTIDE SEQUENCE</scope>
    <source>
        <strain evidence="3">TUM17379</strain>
    </source>
</reference>
<keyword evidence="4" id="KW-0378">Hydrolase</keyword>
<feature type="domain" description="HD-GYP" evidence="2">
    <location>
        <begin position="146"/>
        <end position="342"/>
    </location>
</feature>
<dbReference type="RefSeq" id="WP_025011468.1">
    <property type="nucleotide sequence ID" value="NZ_AP024609.1"/>
</dbReference>
<dbReference type="SUPFAM" id="SSF109604">
    <property type="entry name" value="HD-domain/PDEase-like"/>
    <property type="match status" value="1"/>
</dbReference>
<dbReference type="AlphaFoldDB" id="A0A2T3GX80"/>
<evidence type="ECO:0000313" key="5">
    <source>
        <dbReference type="Proteomes" id="UP000254069"/>
    </source>
</evidence>
<name>A0A2T3GX80_9GAMM</name>
<dbReference type="InterPro" id="IPR037522">
    <property type="entry name" value="HD_GYP_dom"/>
</dbReference>
<dbReference type="PANTHER" id="PTHR43155:SF2">
    <property type="entry name" value="CYCLIC DI-GMP PHOSPHODIESTERASE PA4108"/>
    <property type="match status" value="1"/>
</dbReference>
<dbReference type="EC" id="3.1.4.52" evidence="4"/>